<evidence type="ECO:0000256" key="2">
    <source>
        <dbReference type="ARBA" id="ARBA00022989"/>
    </source>
</evidence>
<feature type="transmembrane region" description="Helical" evidence="4">
    <location>
        <begin position="292"/>
        <end position="310"/>
    </location>
</feature>
<protein>
    <submittedName>
        <fullName evidence="6">MFS transporter</fullName>
    </submittedName>
</protein>
<feature type="domain" description="Major facilitator superfamily (MFS) profile" evidence="5">
    <location>
        <begin position="217"/>
        <end position="414"/>
    </location>
</feature>
<feature type="transmembrane region" description="Helical" evidence="4">
    <location>
        <begin position="88"/>
        <end position="107"/>
    </location>
</feature>
<dbReference type="Proteomes" id="UP000639973">
    <property type="component" value="Unassembled WGS sequence"/>
</dbReference>
<feature type="transmembrane region" description="Helical" evidence="4">
    <location>
        <begin position="113"/>
        <end position="131"/>
    </location>
</feature>
<keyword evidence="1 4" id="KW-0812">Transmembrane</keyword>
<dbReference type="Gene3D" id="1.20.1250.20">
    <property type="entry name" value="MFS general substrate transporter like domains"/>
    <property type="match status" value="2"/>
</dbReference>
<reference evidence="7" key="1">
    <citation type="journal article" date="2019" name="Int. J. Syst. Evol. Microbiol.">
        <title>The Global Catalogue of Microorganisms (GCM) 10K type strain sequencing project: providing services to taxonomists for standard genome sequencing and annotation.</title>
        <authorList>
            <consortium name="The Broad Institute Genomics Platform"/>
            <consortium name="The Broad Institute Genome Sequencing Center for Infectious Disease"/>
            <person name="Wu L."/>
            <person name="Ma J."/>
        </authorList>
    </citation>
    <scope>NUCLEOTIDE SEQUENCE [LARGE SCALE GENOMIC DNA]</scope>
    <source>
        <strain evidence="7">JCM 15442</strain>
    </source>
</reference>
<name>A0ABQ2GGY9_9DEIO</name>
<organism evidence="6 7">
    <name type="scientific">Deinococcus aerolatus</name>
    <dbReference type="NCBI Taxonomy" id="522487"/>
    <lineage>
        <taxon>Bacteria</taxon>
        <taxon>Thermotogati</taxon>
        <taxon>Deinococcota</taxon>
        <taxon>Deinococci</taxon>
        <taxon>Deinococcales</taxon>
        <taxon>Deinococcaceae</taxon>
        <taxon>Deinococcus</taxon>
    </lineage>
</organism>
<gene>
    <name evidence="6" type="ORF">GCM10010840_35220</name>
</gene>
<feature type="transmembrane region" description="Helical" evidence="4">
    <location>
        <begin position="55"/>
        <end position="76"/>
    </location>
</feature>
<dbReference type="PANTHER" id="PTHR23521">
    <property type="entry name" value="TRANSPORTER MFS SUPERFAMILY"/>
    <property type="match status" value="1"/>
</dbReference>
<feature type="transmembrane region" description="Helical" evidence="4">
    <location>
        <begin position="316"/>
        <end position="339"/>
    </location>
</feature>
<feature type="transmembrane region" description="Helical" evidence="4">
    <location>
        <begin position="169"/>
        <end position="192"/>
    </location>
</feature>
<keyword evidence="2 4" id="KW-1133">Transmembrane helix</keyword>
<dbReference type="PANTHER" id="PTHR23521:SF3">
    <property type="entry name" value="MFS TRANSPORTER"/>
    <property type="match status" value="1"/>
</dbReference>
<proteinExistence type="predicted"/>
<feature type="transmembrane region" description="Helical" evidence="4">
    <location>
        <begin position="259"/>
        <end position="280"/>
    </location>
</feature>
<feature type="transmembrane region" description="Helical" evidence="4">
    <location>
        <begin position="379"/>
        <end position="397"/>
    </location>
</feature>
<feature type="transmembrane region" description="Helical" evidence="4">
    <location>
        <begin position="143"/>
        <end position="163"/>
    </location>
</feature>
<sequence length="414" mass="42771">MLRGMSNAASHHAAPDRWSALTWLAGAVVFAMAPWFSAAAVLPQLRAVWTLSPSDAAWLTLAVQLGFVLGAVLSAVLNLADRVSPRHLILAGALVAAGANLGMLLAQGPAHAIALRALTGAAMALVYPPALKAMATWFRTGRGVALGIMVGALTLAAALPHLVNGLGGANWQAVIGVTSLLAALGGVLAMQVRNGPHQYPPAVFRPAQAWRILTGRAMGLTTLGYLGHMWELYAMWAWFAVFFSRLLSERNLPDPAQGAAYATFAVVGVGAIGCYVGGVLGDRWGRTRLTALAMFLSGGCALALALATLMNAAPPVVLGLSLLWGFWIIADSAQFSTIVSEIADPAYVGTALTMQLALGFTLTAGSIALVPLLVSSSGWALAFTALSLGPLLGAVAMRRLARLPEAAQIAGGRG</sequence>
<dbReference type="InterPro" id="IPR011701">
    <property type="entry name" value="MFS"/>
</dbReference>
<dbReference type="SUPFAM" id="SSF103473">
    <property type="entry name" value="MFS general substrate transporter"/>
    <property type="match status" value="1"/>
</dbReference>
<evidence type="ECO:0000259" key="5">
    <source>
        <dbReference type="PROSITE" id="PS50850"/>
    </source>
</evidence>
<feature type="transmembrane region" description="Helical" evidence="4">
    <location>
        <begin position="213"/>
        <end position="239"/>
    </location>
</feature>
<evidence type="ECO:0000313" key="7">
    <source>
        <dbReference type="Proteomes" id="UP000639973"/>
    </source>
</evidence>
<feature type="transmembrane region" description="Helical" evidence="4">
    <location>
        <begin position="351"/>
        <end position="373"/>
    </location>
</feature>
<dbReference type="InterPro" id="IPR036259">
    <property type="entry name" value="MFS_trans_sf"/>
</dbReference>
<comment type="caution">
    <text evidence="6">The sequence shown here is derived from an EMBL/GenBank/DDBJ whole genome shotgun (WGS) entry which is preliminary data.</text>
</comment>
<evidence type="ECO:0000256" key="1">
    <source>
        <dbReference type="ARBA" id="ARBA00022692"/>
    </source>
</evidence>
<accession>A0ABQ2GGY9</accession>
<evidence type="ECO:0000256" key="3">
    <source>
        <dbReference type="ARBA" id="ARBA00023136"/>
    </source>
</evidence>
<dbReference type="PROSITE" id="PS50850">
    <property type="entry name" value="MFS"/>
    <property type="match status" value="1"/>
</dbReference>
<keyword evidence="3 4" id="KW-0472">Membrane</keyword>
<keyword evidence="7" id="KW-1185">Reference proteome</keyword>
<evidence type="ECO:0000313" key="6">
    <source>
        <dbReference type="EMBL" id="GGL94156.1"/>
    </source>
</evidence>
<dbReference type="Pfam" id="PF07690">
    <property type="entry name" value="MFS_1"/>
    <property type="match status" value="1"/>
</dbReference>
<dbReference type="EMBL" id="BMOL01000031">
    <property type="protein sequence ID" value="GGL94156.1"/>
    <property type="molecule type" value="Genomic_DNA"/>
</dbReference>
<evidence type="ECO:0000256" key="4">
    <source>
        <dbReference type="SAM" id="Phobius"/>
    </source>
</evidence>
<dbReference type="InterPro" id="IPR020846">
    <property type="entry name" value="MFS_dom"/>
</dbReference>